<dbReference type="InterPro" id="IPR020845">
    <property type="entry name" value="AMP-binding_CS"/>
</dbReference>
<comment type="similarity">
    <text evidence="1">Belongs to the ATP-dependent AMP-binding enzyme family.</text>
</comment>
<sequence>MSRTHAGGTPQYAHEGSRGLTSGQGGAVPGSIAEVLDASLSARPHATAIEAVSGAWSYAELDDRAERAAGALWSLGVRPGDRVAACLPNDLDIVAAFHGAQRIGAVWAGVGEALAAGEQRELYELCEPTVVLAGPRCRLSSPDCVDPDRWSGLVASAEPAPRVEPALDAPAGIAFTSGTSGHPKAVVHSQRNLLLPGAALVATRGWGPELRKGDSFPLTILNLMVLSTLLTAQAGGCSVVMDRRDVDGVADWMSARRVTVWNGAPAQLYDLAARPHLDLGPLQEVWSGGSDTPDALRRAFAEAHGLVPRVTYGLTEAPTVVSIDPPGDEWRPGTSGRVLPHYDVAAYDDEGRRLPAGELGELRLSGATAGPWADTWRPMLGFRERGGVRPPEPGPVPTGDVGTVDGEGWLTVLDRKKLVIVRGGANVYPLEVERVIATHPDVAAVAVCAVPDDRLGQRVAAVVRSAGPPLDVEALTAHCRRELSPYKVPEIWSQVDALPLNAMGKVQRTRLAELVDPRRRPGTA</sequence>
<accession>A0A1I2AHA5</accession>
<evidence type="ECO:0000259" key="4">
    <source>
        <dbReference type="Pfam" id="PF00501"/>
    </source>
</evidence>
<keyword evidence="2" id="KW-0436">Ligase</keyword>
<dbReference type="OrthoDB" id="9803968at2"/>
<dbReference type="InterPro" id="IPR042099">
    <property type="entry name" value="ANL_N_sf"/>
</dbReference>
<dbReference type="Gene3D" id="3.30.300.30">
    <property type="match status" value="1"/>
</dbReference>
<dbReference type="AlphaFoldDB" id="A0A1I2AHA5"/>
<dbReference type="InterPro" id="IPR045851">
    <property type="entry name" value="AMP-bd_C_sf"/>
</dbReference>
<feature type="domain" description="AMP-dependent synthetase/ligase" evidence="4">
    <location>
        <begin position="39"/>
        <end position="367"/>
    </location>
</feature>
<dbReference type="Proteomes" id="UP000181942">
    <property type="component" value="Unassembled WGS sequence"/>
</dbReference>
<dbReference type="PANTHER" id="PTHR43201">
    <property type="entry name" value="ACYL-COA SYNTHETASE"/>
    <property type="match status" value="1"/>
</dbReference>
<dbReference type="InterPro" id="IPR000873">
    <property type="entry name" value="AMP-dep_synth/lig_dom"/>
</dbReference>
<dbReference type="RefSeq" id="WP_079173866.1">
    <property type="nucleotide sequence ID" value="NZ_FONR01000001.1"/>
</dbReference>
<evidence type="ECO:0000313" key="6">
    <source>
        <dbReference type="EMBL" id="SFE42948.1"/>
    </source>
</evidence>
<dbReference type="SUPFAM" id="SSF56801">
    <property type="entry name" value="Acetyl-CoA synthetase-like"/>
    <property type="match status" value="1"/>
</dbReference>
<dbReference type="Pfam" id="PF00501">
    <property type="entry name" value="AMP-binding"/>
    <property type="match status" value="1"/>
</dbReference>
<dbReference type="Gene3D" id="3.40.50.12780">
    <property type="entry name" value="N-terminal domain of ligase-like"/>
    <property type="match status" value="1"/>
</dbReference>
<organism evidence="6 7">
    <name type="scientific">Streptomyces mirabilis</name>
    <dbReference type="NCBI Taxonomy" id="68239"/>
    <lineage>
        <taxon>Bacteria</taxon>
        <taxon>Bacillati</taxon>
        <taxon>Actinomycetota</taxon>
        <taxon>Actinomycetes</taxon>
        <taxon>Kitasatosporales</taxon>
        <taxon>Streptomycetaceae</taxon>
        <taxon>Streptomyces</taxon>
    </lineage>
</organism>
<reference evidence="6 7" key="1">
    <citation type="submission" date="2016-10" db="EMBL/GenBank/DDBJ databases">
        <authorList>
            <person name="de Groot N.N."/>
        </authorList>
    </citation>
    <scope>NUCLEOTIDE SEQUENCE [LARGE SCALE GENOMIC DNA]</scope>
    <source>
        <strain evidence="6 7">OK461</strain>
    </source>
</reference>
<dbReference type="EMBL" id="FONR01000001">
    <property type="protein sequence ID" value="SFE42948.1"/>
    <property type="molecule type" value="Genomic_DNA"/>
</dbReference>
<gene>
    <name evidence="6" type="ORF">SAMN02787118_101677</name>
</gene>
<dbReference type="Pfam" id="PF13193">
    <property type="entry name" value="AMP-binding_C"/>
    <property type="match status" value="1"/>
</dbReference>
<evidence type="ECO:0000256" key="1">
    <source>
        <dbReference type="ARBA" id="ARBA00006432"/>
    </source>
</evidence>
<dbReference type="GO" id="GO:0031956">
    <property type="term" value="F:medium-chain fatty acid-CoA ligase activity"/>
    <property type="evidence" value="ECO:0007669"/>
    <property type="project" value="TreeGrafter"/>
</dbReference>
<name>A0A1I2AHA5_9ACTN</name>
<dbReference type="GO" id="GO:0006631">
    <property type="term" value="P:fatty acid metabolic process"/>
    <property type="evidence" value="ECO:0007669"/>
    <property type="project" value="TreeGrafter"/>
</dbReference>
<dbReference type="PROSITE" id="PS00455">
    <property type="entry name" value="AMP_BINDING"/>
    <property type="match status" value="1"/>
</dbReference>
<feature type="domain" description="AMP-binding enzyme C-terminal" evidence="5">
    <location>
        <begin position="431"/>
        <end position="505"/>
    </location>
</feature>
<evidence type="ECO:0000256" key="2">
    <source>
        <dbReference type="ARBA" id="ARBA00022598"/>
    </source>
</evidence>
<dbReference type="PANTHER" id="PTHR43201:SF5">
    <property type="entry name" value="MEDIUM-CHAIN ACYL-COA LIGASE ACSF2, MITOCHONDRIAL"/>
    <property type="match status" value="1"/>
</dbReference>
<proteinExistence type="inferred from homology"/>
<protein>
    <submittedName>
        <fullName evidence="6">Long-chain acyl-CoA synthetase</fullName>
    </submittedName>
</protein>
<feature type="region of interest" description="Disordered" evidence="3">
    <location>
        <begin position="1"/>
        <end position="25"/>
    </location>
</feature>
<evidence type="ECO:0000256" key="3">
    <source>
        <dbReference type="SAM" id="MobiDB-lite"/>
    </source>
</evidence>
<evidence type="ECO:0000313" key="7">
    <source>
        <dbReference type="Proteomes" id="UP000181942"/>
    </source>
</evidence>
<evidence type="ECO:0000259" key="5">
    <source>
        <dbReference type="Pfam" id="PF13193"/>
    </source>
</evidence>
<dbReference type="InterPro" id="IPR025110">
    <property type="entry name" value="AMP-bd_C"/>
</dbReference>